<dbReference type="EMBL" id="LT629739">
    <property type="protein sequence ID" value="SDS79700.1"/>
    <property type="molecule type" value="Genomic_DNA"/>
</dbReference>
<dbReference type="Gene3D" id="3.40.50.1820">
    <property type="entry name" value="alpha/beta hydrolase"/>
    <property type="match status" value="1"/>
</dbReference>
<dbReference type="SUPFAM" id="SSF53474">
    <property type="entry name" value="alpha/beta-Hydrolases"/>
    <property type="match status" value="1"/>
</dbReference>
<dbReference type="Proteomes" id="UP000199700">
    <property type="component" value="Chromosome"/>
</dbReference>
<dbReference type="InterPro" id="IPR000073">
    <property type="entry name" value="AB_hydrolase_1"/>
</dbReference>
<evidence type="ECO:0000259" key="2">
    <source>
        <dbReference type="Pfam" id="PF12697"/>
    </source>
</evidence>
<reference evidence="3" key="1">
    <citation type="submission" date="2016-10" db="EMBL/GenBank/DDBJ databases">
        <authorList>
            <person name="Varghese N."/>
            <person name="Submissions S."/>
        </authorList>
    </citation>
    <scope>NUCLEOTIDE SEQUENCE [LARGE SCALE GENOMIC DNA]</scope>
    <source>
        <strain evidence="3">DSM 22082</strain>
    </source>
</reference>
<dbReference type="OrthoDB" id="63519at2"/>
<feature type="region of interest" description="Disordered" evidence="1">
    <location>
        <begin position="1"/>
        <end position="37"/>
    </location>
</feature>
<keyword evidence="4" id="KW-1185">Reference proteome</keyword>
<dbReference type="PRINTS" id="PR00111">
    <property type="entry name" value="ABHYDROLASE"/>
</dbReference>
<dbReference type="RefSeq" id="WP_092106591.1">
    <property type="nucleotide sequence ID" value="NZ_LT629739.1"/>
</dbReference>
<feature type="domain" description="AB hydrolase-1" evidence="2">
    <location>
        <begin position="62"/>
        <end position="311"/>
    </location>
</feature>
<dbReference type="InterPro" id="IPR029058">
    <property type="entry name" value="AB_hydrolase_fold"/>
</dbReference>
<dbReference type="STRING" id="629680.SAMN04489751_2892"/>
<dbReference type="PANTHER" id="PTHR43689:SF8">
    <property type="entry name" value="ALPHA_BETA-HYDROLASES SUPERFAMILY PROTEIN"/>
    <property type="match status" value="1"/>
</dbReference>
<evidence type="ECO:0000256" key="1">
    <source>
        <dbReference type="SAM" id="MobiDB-lite"/>
    </source>
</evidence>
<dbReference type="Pfam" id="PF12697">
    <property type="entry name" value="Abhydrolase_6"/>
    <property type="match status" value="1"/>
</dbReference>
<accession>A0A1H1V502</accession>
<dbReference type="AlphaFoldDB" id="A0A1H1V502"/>
<organism evidence="3 4">
    <name type="scientific">Brevibacterium sandarakinum</name>
    <dbReference type="NCBI Taxonomy" id="629680"/>
    <lineage>
        <taxon>Bacteria</taxon>
        <taxon>Bacillati</taxon>
        <taxon>Actinomycetota</taxon>
        <taxon>Actinomycetes</taxon>
        <taxon>Micrococcales</taxon>
        <taxon>Brevibacteriaceae</taxon>
        <taxon>Brevibacterium</taxon>
    </lineage>
</organism>
<dbReference type="PANTHER" id="PTHR43689">
    <property type="entry name" value="HYDROLASE"/>
    <property type="match status" value="1"/>
</dbReference>
<protein>
    <submittedName>
        <fullName evidence="3">Pimeloyl-ACP methyl ester carboxylesterase</fullName>
    </submittedName>
</protein>
<name>A0A1H1V502_BRESA</name>
<sequence>MSTRPTAPADTPHTGPTPASSKPTVSTVSTSHTVTLDNGTEVATRIVEPRPGHSSRDSLGDIVICHGTPWSSHMWMPLARELGQRFRVHLWDMPGYGESIPIPDESPAEVGPPVDLIAQRRRLGDLLDYWKLETPHVIAHDIGGAVALGAHLLEGLDFASLYLLDVVTLTPWGSPFFQLVAENESAFAALPPRLHRALVREYIAGSGSTDGPSTLTASWLDELTAPWATAAGQRAFYRQITQLSPAHTQPIVDRLGEVRCPVRIGWGDDDQWISVEQAERLAHALPRDTDITHFPGAGHLVPIEAPTQLAAEVAAWLESCIAAATGT</sequence>
<evidence type="ECO:0000313" key="3">
    <source>
        <dbReference type="EMBL" id="SDS79700.1"/>
    </source>
</evidence>
<gene>
    <name evidence="3" type="ORF">SAMN04489751_2892</name>
</gene>
<evidence type="ECO:0000313" key="4">
    <source>
        <dbReference type="Proteomes" id="UP000199700"/>
    </source>
</evidence>
<dbReference type="GO" id="GO:0003824">
    <property type="term" value="F:catalytic activity"/>
    <property type="evidence" value="ECO:0007669"/>
    <property type="project" value="UniProtKB-ARBA"/>
</dbReference>
<feature type="compositionally biased region" description="Low complexity" evidence="1">
    <location>
        <begin position="16"/>
        <end position="35"/>
    </location>
</feature>
<proteinExistence type="predicted"/>